<feature type="transmembrane region" description="Helical" evidence="6">
    <location>
        <begin position="326"/>
        <end position="345"/>
    </location>
</feature>
<feature type="transmembrane region" description="Helical" evidence="6">
    <location>
        <begin position="196"/>
        <end position="217"/>
    </location>
</feature>
<dbReference type="GO" id="GO:0015171">
    <property type="term" value="F:amino acid transmembrane transporter activity"/>
    <property type="evidence" value="ECO:0007669"/>
    <property type="project" value="TreeGrafter"/>
</dbReference>
<evidence type="ECO:0000256" key="1">
    <source>
        <dbReference type="ARBA" id="ARBA00004141"/>
    </source>
</evidence>
<feature type="transmembrane region" description="Helical" evidence="6">
    <location>
        <begin position="407"/>
        <end position="431"/>
    </location>
</feature>
<evidence type="ECO:0000259" key="7">
    <source>
        <dbReference type="Pfam" id="PF13906"/>
    </source>
</evidence>
<evidence type="ECO:0000256" key="5">
    <source>
        <dbReference type="ARBA" id="ARBA00023136"/>
    </source>
</evidence>
<name>A0A6B2L254_9EUKA</name>
<keyword evidence="5 6" id="KW-0472">Membrane</keyword>
<keyword evidence="4 6" id="KW-1133">Transmembrane helix</keyword>
<organism evidence="8">
    <name type="scientific">Arcella intermedia</name>
    <dbReference type="NCBI Taxonomy" id="1963864"/>
    <lineage>
        <taxon>Eukaryota</taxon>
        <taxon>Amoebozoa</taxon>
        <taxon>Tubulinea</taxon>
        <taxon>Elardia</taxon>
        <taxon>Arcellinida</taxon>
        <taxon>Sphaerothecina</taxon>
        <taxon>Arcellidae</taxon>
        <taxon>Arcella</taxon>
    </lineage>
</organism>
<feature type="transmembrane region" description="Helical" evidence="6">
    <location>
        <begin position="383"/>
        <end position="401"/>
    </location>
</feature>
<keyword evidence="3 6" id="KW-0812">Transmembrane</keyword>
<dbReference type="EMBL" id="GIBP01001979">
    <property type="protein sequence ID" value="NDV30948.1"/>
    <property type="molecule type" value="Transcribed_RNA"/>
</dbReference>
<feature type="transmembrane region" description="Helical" evidence="6">
    <location>
        <begin position="69"/>
        <end position="90"/>
    </location>
</feature>
<dbReference type="Gene3D" id="1.20.1740.10">
    <property type="entry name" value="Amino acid/polyamine transporter I"/>
    <property type="match status" value="1"/>
</dbReference>
<dbReference type="AlphaFoldDB" id="A0A6B2L254"/>
<evidence type="ECO:0000256" key="3">
    <source>
        <dbReference type="ARBA" id="ARBA00022692"/>
    </source>
</evidence>
<dbReference type="PANTHER" id="PTHR43243">
    <property type="entry name" value="INNER MEMBRANE TRANSPORTER YGJI-RELATED"/>
    <property type="match status" value="1"/>
</dbReference>
<accession>A0A6B2L254</accession>
<evidence type="ECO:0000256" key="6">
    <source>
        <dbReference type="SAM" id="Phobius"/>
    </source>
</evidence>
<feature type="transmembrane region" description="Helical" evidence="6">
    <location>
        <begin position="156"/>
        <end position="176"/>
    </location>
</feature>
<evidence type="ECO:0000313" key="8">
    <source>
        <dbReference type="EMBL" id="NDV30948.1"/>
    </source>
</evidence>
<comment type="subcellular location">
    <subcellularLocation>
        <location evidence="1">Membrane</location>
        <topology evidence="1">Multi-pass membrane protein</topology>
    </subcellularLocation>
</comment>
<dbReference type="InterPro" id="IPR002293">
    <property type="entry name" value="AA/rel_permease1"/>
</dbReference>
<dbReference type="Pfam" id="PF13906">
    <property type="entry name" value="AA_permease_C"/>
    <property type="match status" value="1"/>
</dbReference>
<proteinExistence type="predicted"/>
<dbReference type="PANTHER" id="PTHR43243:SF4">
    <property type="entry name" value="CATIONIC AMINO ACID TRANSPORTER 4"/>
    <property type="match status" value="1"/>
</dbReference>
<protein>
    <recommendedName>
        <fullName evidence="7">Cationic amino acid transporter C-terminal domain-containing protein</fullName>
    </recommendedName>
</protein>
<feature type="transmembrane region" description="Helical" evidence="6">
    <location>
        <begin position="229"/>
        <end position="252"/>
    </location>
</feature>
<feature type="transmembrane region" description="Helical" evidence="6">
    <location>
        <begin position="7"/>
        <end position="31"/>
    </location>
</feature>
<evidence type="ECO:0000256" key="4">
    <source>
        <dbReference type="ARBA" id="ARBA00022989"/>
    </source>
</evidence>
<feature type="domain" description="Cationic amino acid transporter C-terminal" evidence="7">
    <location>
        <begin position="444"/>
        <end position="493"/>
    </location>
</feature>
<feature type="transmembrane region" description="Helical" evidence="6">
    <location>
        <begin position="351"/>
        <end position="371"/>
    </location>
</feature>
<feature type="transmembrane region" description="Helical" evidence="6">
    <location>
        <begin position="443"/>
        <end position="464"/>
    </location>
</feature>
<feature type="transmembrane region" description="Helical" evidence="6">
    <location>
        <begin position="470"/>
        <end position="491"/>
    </location>
</feature>
<feature type="transmembrane region" description="Helical" evidence="6">
    <location>
        <begin position="37"/>
        <end position="57"/>
    </location>
</feature>
<keyword evidence="2" id="KW-0813">Transport</keyword>
<dbReference type="InterPro" id="IPR029485">
    <property type="entry name" value="CAT_C"/>
</dbReference>
<dbReference type="GO" id="GO:0016020">
    <property type="term" value="C:membrane"/>
    <property type="evidence" value="ECO:0007669"/>
    <property type="project" value="UniProtKB-SubCell"/>
</dbReference>
<dbReference type="PIRSF" id="PIRSF006060">
    <property type="entry name" value="AA_transporter"/>
    <property type="match status" value="1"/>
</dbReference>
<evidence type="ECO:0000256" key="2">
    <source>
        <dbReference type="ARBA" id="ARBA00022448"/>
    </source>
</evidence>
<sequence>MRRSLGWFDLFCFGIGSMIGAGIFVLVGLATEITGPGISISYAIGAFTCILSGLCYAEFASAVPLCGSAYTYTYITMGEFPAFLIGWALIGEYIFSAAAVARGCSSYIQYFVQSLGGTFPPSLVYKWGFLDLDVVAGLLVILITFYLFFGIRIASTINSIFALLSLGIILFLIVFGSTEVDVDNWADFVPNGVESVFKGAGFVFFSYVGFDMIASYSEEVIDPQKDLPIAILSSIVLVALLYISVALVLTGMVPYWTIMKTQAPIAEAFKSVRWAAIIISVGATCSLVTSTQNSLSCCNRMLLAMSRDGLLPSVLGSFHPRTSEPWVANFVTGTSITLISLLFDLPVLSHAVSAWTLCAFTFVNAAIIILREKVPEKPHNKNLSKYLIFYILSISVFSLTGPRSGMLWLNIVLFGLCGIPFVLIFMHFYLYLPYPIIVNTKHFFSPLVPLVPLLGIFFNIYLLFSLPDKTWLPFGVWSLVGMVFYGLYGYWNSTEKRQEVLGETSPLLRDEPYDA</sequence>
<dbReference type="Pfam" id="PF13520">
    <property type="entry name" value="AA_permease_2"/>
    <property type="match status" value="1"/>
</dbReference>
<feature type="transmembrane region" description="Helical" evidence="6">
    <location>
        <begin position="272"/>
        <end position="291"/>
    </location>
</feature>
<feature type="transmembrane region" description="Helical" evidence="6">
    <location>
        <begin position="127"/>
        <end position="149"/>
    </location>
</feature>
<reference evidence="8" key="1">
    <citation type="journal article" date="2020" name="J. Eukaryot. Microbiol.">
        <title>De novo Sequencing, Assembly and Annotation of the Transcriptome for the Free-Living Testate Amoeba Arcella intermedia.</title>
        <authorList>
            <person name="Ribeiro G.M."/>
            <person name="Porfirio-Sousa A.L."/>
            <person name="Maurer-Alcala X.X."/>
            <person name="Katz L.A."/>
            <person name="Lahr D.J.G."/>
        </authorList>
    </citation>
    <scope>NUCLEOTIDE SEQUENCE</scope>
</reference>